<proteinExistence type="predicted"/>
<comment type="caution">
    <text evidence="2">The sequence shown here is derived from an EMBL/GenBank/DDBJ whole genome shotgun (WGS) entry which is preliminary data.</text>
</comment>
<feature type="compositionally biased region" description="Basic and acidic residues" evidence="1">
    <location>
        <begin position="207"/>
        <end position="220"/>
    </location>
</feature>
<dbReference type="Pfam" id="PF08757">
    <property type="entry name" value="CotH"/>
    <property type="match status" value="1"/>
</dbReference>
<dbReference type="EMBL" id="VSSQ01000060">
    <property type="protein sequence ID" value="MPL71573.1"/>
    <property type="molecule type" value="Genomic_DNA"/>
</dbReference>
<dbReference type="PANTHER" id="PTHR40050:SF1">
    <property type="entry name" value="INNER SPORE COAT PROTEIN H"/>
    <property type="match status" value="1"/>
</dbReference>
<reference evidence="2" key="1">
    <citation type="submission" date="2019-08" db="EMBL/GenBank/DDBJ databases">
        <authorList>
            <person name="Kucharzyk K."/>
            <person name="Murdoch R.W."/>
            <person name="Higgins S."/>
            <person name="Loffler F."/>
        </authorList>
    </citation>
    <scope>NUCLEOTIDE SEQUENCE</scope>
</reference>
<evidence type="ECO:0008006" key="3">
    <source>
        <dbReference type="Google" id="ProtNLM"/>
    </source>
</evidence>
<dbReference type="InterPro" id="IPR014867">
    <property type="entry name" value="Spore_coat_CotH_CotH2/3/7"/>
</dbReference>
<feature type="region of interest" description="Disordered" evidence="1">
    <location>
        <begin position="200"/>
        <end position="233"/>
    </location>
</feature>
<protein>
    <recommendedName>
        <fullName evidence="3">Spore coat protein CotH</fullName>
    </recommendedName>
</protein>
<sequence length="560" mass="61495">MKHINTITIFLIAGAVLFTCMLMFNPAVLGIAAKDTLYESTLFDKDEITTVNITISDENWADMLENPLEEEFHICDITVNGETYDSVGIRTKGMTSLSSVARSDSDRYSFKIKADEYVSGQSFDGLDEFVLNNLYQDATYMKEYLSYEMMDHIGVDTPLYSYAAVYINGEYFGLYLMVEALEEDFLDRVYGADYGELYKPESTSGEMGDRTTGEEGDRMQEMPGGNMTQMDFGNRTMPDVNITEMTGQMEQMGGGGGGFGGMSASGGGADLVYTDDDLDSYTQIFDNAVTDVKKSDEKRVVTALKSLNEGTDLETYADVDEVLRYFAANTALVNLDSYVSSMKHNYYLYEKDGRISILPWDFNLAFGAYGTSGASDAVNFPIDTPVASGVSLEDRPLIGVLLENEEYTELYHAYLKKIATEFYGDSFDERIAAIDALIGNYVASDPTAFYTYDEYKTAIVTLAEYGDLRAESILGQLNDTIPSTEEGQSENADLLVDVSGLNFSAMGSMGGGMGGGAGPMGTPSAEQVFEGNLRQGDDQDFENMTIPEGMTLPEGFATFM</sequence>
<gene>
    <name evidence="2" type="ORF">SDC9_17350</name>
</gene>
<evidence type="ECO:0000313" key="2">
    <source>
        <dbReference type="EMBL" id="MPL71573.1"/>
    </source>
</evidence>
<dbReference type="PANTHER" id="PTHR40050">
    <property type="entry name" value="INNER SPORE COAT PROTEIN H"/>
    <property type="match status" value="1"/>
</dbReference>
<evidence type="ECO:0000256" key="1">
    <source>
        <dbReference type="SAM" id="MobiDB-lite"/>
    </source>
</evidence>
<accession>A0A644TX81</accession>
<dbReference type="AlphaFoldDB" id="A0A644TX81"/>
<name>A0A644TX81_9ZZZZ</name>
<organism evidence="2">
    <name type="scientific">bioreactor metagenome</name>
    <dbReference type="NCBI Taxonomy" id="1076179"/>
    <lineage>
        <taxon>unclassified sequences</taxon>
        <taxon>metagenomes</taxon>
        <taxon>ecological metagenomes</taxon>
    </lineage>
</organism>